<reference evidence="3" key="2">
    <citation type="submission" date="2019-09" db="UniProtKB">
        <authorList>
            <consortium name="WormBaseParasite"/>
        </authorList>
    </citation>
    <scope>IDENTIFICATION</scope>
</reference>
<reference evidence="1 2" key="1">
    <citation type="submission" date="2018-11" db="EMBL/GenBank/DDBJ databases">
        <authorList>
            <consortium name="Pathogen Informatics"/>
        </authorList>
    </citation>
    <scope>NUCLEOTIDE SEQUENCE [LARGE SCALE GENOMIC DNA]</scope>
</reference>
<evidence type="ECO:0000313" key="2">
    <source>
        <dbReference type="Proteomes" id="UP000050761"/>
    </source>
</evidence>
<dbReference type="InterPro" id="IPR036691">
    <property type="entry name" value="Endo/exonu/phosph_ase_sf"/>
</dbReference>
<protein>
    <submittedName>
        <fullName evidence="3">Endo/exonuclease/phosphatase domain-containing protein</fullName>
    </submittedName>
</protein>
<gene>
    <name evidence="1" type="ORF">HPBE_LOCUS15865</name>
</gene>
<accession>A0A3P8AJL9</accession>
<evidence type="ECO:0000313" key="1">
    <source>
        <dbReference type="EMBL" id="VDP04190.1"/>
    </source>
</evidence>
<proteinExistence type="predicted"/>
<dbReference type="AlphaFoldDB" id="A0A183G395"/>
<dbReference type="OrthoDB" id="418748at2759"/>
<dbReference type="EMBL" id="UZAH01029091">
    <property type="protein sequence ID" value="VDP04190.1"/>
    <property type="molecule type" value="Genomic_DNA"/>
</dbReference>
<evidence type="ECO:0000313" key="3">
    <source>
        <dbReference type="WBParaSite" id="HPBE_0001586601-mRNA-1"/>
    </source>
</evidence>
<sequence>MSLRLDTKEGYWTIMSVYAPQTGCSERDKDDFYLSLEEAIRSVPEVDYLSIAGDMNGHVESGRRGVERVHGRKEIGLINPDGERILDLAKPTTWLSVAPSSRRGRARRTLKGKLYRTVVRPALLYGSECWALSKAQERQLHAAEMRKLRWACGWTRRDRLRNEDVRAVTVPIQLKMREQTPGKRPRGAARKRWKDVTKKDLAEVGATADEALDRMSWRQITRTADPATAQD</sequence>
<organism evidence="2 3">
    <name type="scientific">Heligmosomoides polygyrus</name>
    <name type="common">Parasitic roundworm</name>
    <dbReference type="NCBI Taxonomy" id="6339"/>
    <lineage>
        <taxon>Eukaryota</taxon>
        <taxon>Metazoa</taxon>
        <taxon>Ecdysozoa</taxon>
        <taxon>Nematoda</taxon>
        <taxon>Chromadorea</taxon>
        <taxon>Rhabditida</taxon>
        <taxon>Rhabditina</taxon>
        <taxon>Rhabditomorpha</taxon>
        <taxon>Strongyloidea</taxon>
        <taxon>Heligmosomidae</taxon>
        <taxon>Heligmosomoides</taxon>
    </lineage>
</organism>
<accession>A0A183G395</accession>
<dbReference type="PANTHER" id="PTHR46238:SF8">
    <property type="entry name" value="ENDONUCLEASE_EXONUCLEASE_PHOSPHATASE DOMAIN-CONTAINING PROTEIN"/>
    <property type="match status" value="1"/>
</dbReference>
<name>A0A183G395_HELPZ</name>
<dbReference type="Proteomes" id="UP000050761">
    <property type="component" value="Unassembled WGS sequence"/>
</dbReference>
<dbReference type="Gene3D" id="3.60.10.10">
    <property type="entry name" value="Endonuclease/exonuclease/phosphatase"/>
    <property type="match status" value="1"/>
</dbReference>
<dbReference type="PANTHER" id="PTHR46238">
    <property type="entry name" value="REVERSE TRANSCRIPTASE DOMAIN-CONTAINING PROTEIN"/>
    <property type="match status" value="1"/>
</dbReference>
<keyword evidence="2" id="KW-1185">Reference proteome</keyword>
<dbReference type="WBParaSite" id="HPBE_0001586601-mRNA-1">
    <property type="protein sequence ID" value="HPBE_0001586601-mRNA-1"/>
    <property type="gene ID" value="HPBE_0001586601"/>
</dbReference>